<keyword evidence="6" id="KW-0349">Heme</keyword>
<evidence type="ECO:0000256" key="3">
    <source>
        <dbReference type="ARBA" id="ARBA00010031"/>
    </source>
</evidence>
<dbReference type="GO" id="GO:0046872">
    <property type="term" value="F:metal ion binding"/>
    <property type="evidence" value="ECO:0007669"/>
    <property type="project" value="UniProtKB-KW"/>
</dbReference>
<evidence type="ECO:0000256" key="11">
    <source>
        <dbReference type="ARBA" id="ARBA00023157"/>
    </source>
</evidence>
<keyword evidence="10" id="KW-0472">Membrane</keyword>
<evidence type="ECO:0000256" key="6">
    <source>
        <dbReference type="ARBA" id="ARBA00022617"/>
    </source>
</evidence>
<keyword evidence="5" id="KW-0964">Secreted</keyword>
<dbReference type="OrthoDB" id="2505767at2759"/>
<evidence type="ECO:0000256" key="13">
    <source>
        <dbReference type="ARBA" id="ARBA00023288"/>
    </source>
</evidence>
<dbReference type="InterPro" id="IPR051735">
    <property type="entry name" value="CFEM_domain"/>
</dbReference>
<organism evidence="15 16">
    <name type="scientific">Puccinia sorghi</name>
    <dbReference type="NCBI Taxonomy" id="27349"/>
    <lineage>
        <taxon>Eukaryota</taxon>
        <taxon>Fungi</taxon>
        <taxon>Dikarya</taxon>
        <taxon>Basidiomycota</taxon>
        <taxon>Pucciniomycotina</taxon>
        <taxon>Pucciniomycetes</taxon>
        <taxon>Pucciniales</taxon>
        <taxon>Pucciniaceae</taxon>
        <taxon>Puccinia</taxon>
    </lineage>
</organism>
<evidence type="ECO:0000256" key="8">
    <source>
        <dbReference type="ARBA" id="ARBA00022729"/>
    </source>
</evidence>
<evidence type="ECO:0000256" key="5">
    <source>
        <dbReference type="ARBA" id="ARBA00022525"/>
    </source>
</evidence>
<keyword evidence="13" id="KW-0449">Lipoprotein</keyword>
<keyword evidence="8" id="KW-0732">Signal</keyword>
<dbReference type="PANTHER" id="PTHR37928">
    <property type="entry name" value="CFEM DOMAIN PROTEIN (AFU_ORTHOLOGUE AFUA_6G14090)"/>
    <property type="match status" value="1"/>
</dbReference>
<dbReference type="GO" id="GO:0005886">
    <property type="term" value="C:plasma membrane"/>
    <property type="evidence" value="ECO:0007669"/>
    <property type="project" value="UniProtKB-SubCell"/>
</dbReference>
<dbReference type="Proteomes" id="UP000037035">
    <property type="component" value="Unassembled WGS sequence"/>
</dbReference>
<evidence type="ECO:0000256" key="7">
    <source>
        <dbReference type="ARBA" id="ARBA00022723"/>
    </source>
</evidence>
<evidence type="ECO:0000313" key="16">
    <source>
        <dbReference type="Proteomes" id="UP000037035"/>
    </source>
</evidence>
<keyword evidence="11" id="KW-1015">Disulfide bond</keyword>
<protein>
    <recommendedName>
        <fullName evidence="14">CFEM domain-containing protein</fullName>
    </recommendedName>
</protein>
<dbReference type="GO" id="GO:0005576">
    <property type="term" value="C:extracellular region"/>
    <property type="evidence" value="ECO:0007669"/>
    <property type="project" value="UniProtKB-SubCell"/>
</dbReference>
<dbReference type="EMBL" id="LAVV01003298">
    <property type="protein sequence ID" value="KNZ62240.1"/>
    <property type="molecule type" value="Genomic_DNA"/>
</dbReference>
<accession>A0A0L6VPZ7</accession>
<evidence type="ECO:0000256" key="9">
    <source>
        <dbReference type="ARBA" id="ARBA00023004"/>
    </source>
</evidence>
<dbReference type="Pfam" id="PF05730">
    <property type="entry name" value="CFEM"/>
    <property type="match status" value="1"/>
</dbReference>
<keyword evidence="16" id="KW-1185">Reference proteome</keyword>
<reference evidence="15 16" key="1">
    <citation type="submission" date="2015-08" db="EMBL/GenBank/DDBJ databases">
        <title>Next Generation Sequencing and Analysis of the Genome of Puccinia sorghi L Schw, the Causal Agent of Maize Common Rust.</title>
        <authorList>
            <person name="Rochi L."/>
            <person name="Burguener G."/>
            <person name="Darino M."/>
            <person name="Turjanski A."/>
            <person name="Kreff E."/>
            <person name="Dieguez M.J."/>
            <person name="Sacco F."/>
        </authorList>
    </citation>
    <scope>NUCLEOTIDE SEQUENCE [LARGE SCALE GENOMIC DNA]</scope>
    <source>
        <strain evidence="15 16">RO10H11247</strain>
    </source>
</reference>
<proteinExistence type="inferred from homology"/>
<keyword evidence="4" id="KW-1003">Cell membrane</keyword>
<comment type="caution">
    <text evidence="15">The sequence shown here is derived from an EMBL/GenBank/DDBJ whole genome shotgun (WGS) entry which is preliminary data.</text>
</comment>
<gene>
    <name evidence="15" type="ORF">VP01_1296g2</name>
</gene>
<evidence type="ECO:0000256" key="1">
    <source>
        <dbReference type="ARBA" id="ARBA00004609"/>
    </source>
</evidence>
<evidence type="ECO:0000256" key="10">
    <source>
        <dbReference type="ARBA" id="ARBA00023136"/>
    </source>
</evidence>
<evidence type="ECO:0000313" key="15">
    <source>
        <dbReference type="EMBL" id="KNZ62240.1"/>
    </source>
</evidence>
<feature type="domain" description="CFEM" evidence="14">
    <location>
        <begin position="62"/>
        <end position="131"/>
    </location>
</feature>
<evidence type="ECO:0000256" key="2">
    <source>
        <dbReference type="ARBA" id="ARBA00004613"/>
    </source>
</evidence>
<evidence type="ECO:0000256" key="4">
    <source>
        <dbReference type="ARBA" id="ARBA00022475"/>
    </source>
</evidence>
<dbReference type="STRING" id="27349.A0A0L6VPZ7"/>
<dbReference type="AlphaFoldDB" id="A0A0L6VPZ7"/>
<evidence type="ECO:0000256" key="12">
    <source>
        <dbReference type="ARBA" id="ARBA00023180"/>
    </source>
</evidence>
<dbReference type="InterPro" id="IPR008427">
    <property type="entry name" value="Extracellular_membr_CFEM_dom"/>
</dbReference>
<keyword evidence="7" id="KW-0479">Metal-binding</keyword>
<keyword evidence="9" id="KW-0408">Iron</keyword>
<comment type="similarity">
    <text evidence="3">Belongs to the RBT5 family.</text>
</comment>
<dbReference type="PANTHER" id="PTHR37928:SF2">
    <property type="entry name" value="GPI ANCHORED CFEM DOMAIN PROTEIN (AFU_ORTHOLOGUE AFUA_6G10580)"/>
    <property type="match status" value="1"/>
</dbReference>
<name>A0A0L6VPZ7_9BASI</name>
<sequence length="186" mass="19938">MSASRSFLKEILQLLSLLSLFARPPTSLTMMSNFLKAFLIVGTTLLISGPLVTADNSVQEFEQLPACAKLCVVTAYQTMNNACGQSATLATHVTHKTDAACFCKSSAFINTSRTCYQNSCSGDDYQKARTWGLKVRRQTPSSPASHALQLTYCSERKQSCAQAGVAVIPDTTDAASKAAPQSVSLL</sequence>
<dbReference type="VEuPathDB" id="FungiDB:VP01_1296g2"/>
<keyword evidence="12" id="KW-0325">Glycoprotein</keyword>
<evidence type="ECO:0000259" key="14">
    <source>
        <dbReference type="Pfam" id="PF05730"/>
    </source>
</evidence>
<comment type="subcellular location">
    <subcellularLocation>
        <location evidence="1">Cell membrane</location>
        <topology evidence="1">Lipid-anchor</topology>
        <topology evidence="1">GPI-anchor</topology>
    </subcellularLocation>
    <subcellularLocation>
        <location evidence="2">Secreted</location>
    </subcellularLocation>
</comment>